<dbReference type="AlphaFoldDB" id="A0A915JLR2"/>
<evidence type="ECO:0000256" key="1">
    <source>
        <dbReference type="RuleBase" id="RU000356"/>
    </source>
</evidence>
<keyword evidence="1" id="KW-0479">Metal-binding</keyword>
<dbReference type="PROSITE" id="PS01033">
    <property type="entry name" value="GLOBIN"/>
    <property type="match status" value="1"/>
</dbReference>
<evidence type="ECO:0000313" key="3">
    <source>
        <dbReference type="Proteomes" id="UP000887565"/>
    </source>
</evidence>
<name>A0A915JLR2_ROMCU</name>
<reference evidence="4" key="1">
    <citation type="submission" date="2022-11" db="UniProtKB">
        <authorList>
            <consortium name="WormBaseParasite"/>
        </authorList>
    </citation>
    <scope>IDENTIFICATION</scope>
</reference>
<dbReference type="InterPro" id="IPR009050">
    <property type="entry name" value="Globin-like_sf"/>
</dbReference>
<dbReference type="CDD" id="cd01040">
    <property type="entry name" value="Mb-like"/>
    <property type="match status" value="1"/>
</dbReference>
<keyword evidence="1" id="KW-0349">Heme</keyword>
<keyword evidence="1" id="KW-0561">Oxygen transport</keyword>
<keyword evidence="1" id="KW-0408">Iron</keyword>
<sequence length="158" mass="18679">MNDARLQNDDVLETVDSRRKILVDYLSEKQRSQIACSWNTVWDQRTFAQDVYLHIFDQKPLLKSMFSFLNAETLKSDREFIRQTNLLADFLDEIVAQAAKNNEKSIIEMCRRLGAKHASTARMHFEPDWWRLFVHGILYAIKSHLNDRYSKRNSLNNV</sequence>
<dbReference type="GO" id="GO:0005344">
    <property type="term" value="F:oxygen carrier activity"/>
    <property type="evidence" value="ECO:0007669"/>
    <property type="project" value="UniProtKB-KW"/>
</dbReference>
<dbReference type="GO" id="GO:0019825">
    <property type="term" value="F:oxygen binding"/>
    <property type="evidence" value="ECO:0007669"/>
    <property type="project" value="InterPro"/>
</dbReference>
<keyword evidence="1" id="KW-0813">Transport</keyword>
<dbReference type="Pfam" id="PF00042">
    <property type="entry name" value="Globin"/>
    <property type="match status" value="1"/>
</dbReference>
<dbReference type="InterPro" id="IPR012292">
    <property type="entry name" value="Globin/Proto"/>
</dbReference>
<proteinExistence type="inferred from homology"/>
<dbReference type="WBParaSite" id="nRc.2.0.1.t26941-RA">
    <property type="protein sequence ID" value="nRc.2.0.1.t26941-RA"/>
    <property type="gene ID" value="nRc.2.0.1.g26941"/>
</dbReference>
<dbReference type="InterPro" id="IPR000971">
    <property type="entry name" value="Globin"/>
</dbReference>
<evidence type="ECO:0000259" key="2">
    <source>
        <dbReference type="PROSITE" id="PS01033"/>
    </source>
</evidence>
<organism evidence="3 4">
    <name type="scientific">Romanomermis culicivorax</name>
    <name type="common">Nematode worm</name>
    <dbReference type="NCBI Taxonomy" id="13658"/>
    <lineage>
        <taxon>Eukaryota</taxon>
        <taxon>Metazoa</taxon>
        <taxon>Ecdysozoa</taxon>
        <taxon>Nematoda</taxon>
        <taxon>Enoplea</taxon>
        <taxon>Dorylaimia</taxon>
        <taxon>Mermithida</taxon>
        <taxon>Mermithoidea</taxon>
        <taxon>Mermithidae</taxon>
        <taxon>Romanomermis</taxon>
    </lineage>
</organism>
<evidence type="ECO:0000313" key="4">
    <source>
        <dbReference type="WBParaSite" id="nRc.2.0.1.t26941-RA"/>
    </source>
</evidence>
<comment type="similarity">
    <text evidence="1">Belongs to the globin family.</text>
</comment>
<dbReference type="Proteomes" id="UP000887565">
    <property type="component" value="Unplaced"/>
</dbReference>
<protein>
    <submittedName>
        <fullName evidence="4">Globin family profile domain-containing protein</fullName>
    </submittedName>
</protein>
<dbReference type="Gene3D" id="1.10.490.10">
    <property type="entry name" value="Globins"/>
    <property type="match status" value="1"/>
</dbReference>
<accession>A0A915JLR2</accession>
<dbReference type="SUPFAM" id="SSF46458">
    <property type="entry name" value="Globin-like"/>
    <property type="match status" value="1"/>
</dbReference>
<keyword evidence="3" id="KW-1185">Reference proteome</keyword>
<dbReference type="GO" id="GO:0020037">
    <property type="term" value="F:heme binding"/>
    <property type="evidence" value="ECO:0007669"/>
    <property type="project" value="InterPro"/>
</dbReference>
<dbReference type="InterPro" id="IPR044399">
    <property type="entry name" value="Mb-like_M"/>
</dbReference>
<feature type="domain" description="Globin" evidence="2">
    <location>
        <begin position="25"/>
        <end position="150"/>
    </location>
</feature>